<evidence type="ECO:0000259" key="2">
    <source>
        <dbReference type="Pfam" id="PF20151"/>
    </source>
</evidence>
<dbReference type="EMBL" id="LVVM01005189">
    <property type="protein sequence ID" value="OJA11194.1"/>
    <property type="molecule type" value="Genomic_DNA"/>
</dbReference>
<dbReference type="Pfam" id="PF20151">
    <property type="entry name" value="DUF6533"/>
    <property type="match status" value="1"/>
</dbReference>
<reference evidence="3 4" key="1">
    <citation type="submission" date="2016-03" db="EMBL/GenBank/DDBJ databases">
        <title>Comparative genomics of the ectomycorrhizal sister species Rhizopogon vinicolor and Rhizopogon vesiculosus (Basidiomycota: Boletales) reveals a divergence of the mating type B locus.</title>
        <authorList>
            <person name="Mujic A.B."/>
            <person name="Kuo A."/>
            <person name="Tritt A."/>
            <person name="Lipzen A."/>
            <person name="Chen C."/>
            <person name="Johnson J."/>
            <person name="Sharma A."/>
            <person name="Barry K."/>
            <person name="Grigoriev I.V."/>
            <person name="Spatafora J.W."/>
        </authorList>
    </citation>
    <scope>NUCLEOTIDE SEQUENCE [LARGE SCALE GENOMIC DNA]</scope>
    <source>
        <strain evidence="3 4">AM-OR11-056</strain>
    </source>
</reference>
<feature type="domain" description="DUF6533" evidence="2">
    <location>
        <begin position="25"/>
        <end position="68"/>
    </location>
</feature>
<feature type="transmembrane region" description="Helical" evidence="1">
    <location>
        <begin position="249"/>
        <end position="268"/>
    </location>
</feature>
<feature type="transmembrane region" description="Helical" evidence="1">
    <location>
        <begin position="200"/>
        <end position="221"/>
    </location>
</feature>
<dbReference type="OrthoDB" id="3256800at2759"/>
<keyword evidence="1" id="KW-0812">Transmembrane</keyword>
<feature type="transmembrane region" description="Helical" evidence="1">
    <location>
        <begin position="97"/>
        <end position="120"/>
    </location>
</feature>
<feature type="transmembrane region" description="Helical" evidence="1">
    <location>
        <begin position="58"/>
        <end position="77"/>
    </location>
</feature>
<evidence type="ECO:0000256" key="1">
    <source>
        <dbReference type="SAM" id="Phobius"/>
    </source>
</evidence>
<dbReference type="InterPro" id="IPR045340">
    <property type="entry name" value="DUF6533"/>
</dbReference>
<keyword evidence="4" id="KW-1185">Reference proteome</keyword>
<evidence type="ECO:0000313" key="3">
    <source>
        <dbReference type="EMBL" id="OJA11194.1"/>
    </source>
</evidence>
<name>A0A1J8QP68_9AGAM</name>
<feature type="transmembrane region" description="Helical" evidence="1">
    <location>
        <begin position="274"/>
        <end position="294"/>
    </location>
</feature>
<keyword evidence="1" id="KW-0472">Membrane</keyword>
<gene>
    <name evidence="3" type="ORF">AZE42_06242</name>
</gene>
<organism evidence="3 4">
    <name type="scientific">Rhizopogon vesiculosus</name>
    <dbReference type="NCBI Taxonomy" id="180088"/>
    <lineage>
        <taxon>Eukaryota</taxon>
        <taxon>Fungi</taxon>
        <taxon>Dikarya</taxon>
        <taxon>Basidiomycota</taxon>
        <taxon>Agaricomycotina</taxon>
        <taxon>Agaricomycetes</taxon>
        <taxon>Agaricomycetidae</taxon>
        <taxon>Boletales</taxon>
        <taxon>Suillineae</taxon>
        <taxon>Rhizopogonaceae</taxon>
        <taxon>Rhizopogon</taxon>
    </lineage>
</organism>
<keyword evidence="1" id="KW-1133">Transmembrane helix</keyword>
<protein>
    <recommendedName>
        <fullName evidence="2">DUF6533 domain-containing protein</fullName>
    </recommendedName>
</protein>
<feature type="transmembrane region" description="Helical" evidence="1">
    <location>
        <begin position="155"/>
        <end position="180"/>
    </location>
</feature>
<accession>A0A1J8QP68</accession>
<sequence>MSTTITQEEEQELELYLLTAPTFKYISLAALTLFTWDLILTFPHEVRLWSTRWTPVKALFLLNRYFALGAAILTTFLTFDVTPTEIIIDVSSKSWPYLSLMVTSGSANAFFGVIALLLVANIERKLSQPSDISCTHQCSSDSSTSIICVVRIRRIVLPVLALFIAVFSIMMVMAVVVYLYEKDHEVQIFGACSILGSVDWLYLFWVPMMGLDFVLVVLAGYKSLQHYFQIPDKTWSGARLMRVFARDSILYFFCNFLVYLFSTLLGKFGPSEYYQLGAITITLIPPVSVNRLLINMYDSAHGEEPAWTEVSKTKASHQVKGGLSVHDGDIELESMCTKGSRWTEASSLDDIGQAI</sequence>
<comment type="caution">
    <text evidence="3">The sequence shown here is derived from an EMBL/GenBank/DDBJ whole genome shotgun (WGS) entry which is preliminary data.</text>
</comment>
<proteinExistence type="predicted"/>
<evidence type="ECO:0000313" key="4">
    <source>
        <dbReference type="Proteomes" id="UP000183567"/>
    </source>
</evidence>
<dbReference type="Proteomes" id="UP000183567">
    <property type="component" value="Unassembled WGS sequence"/>
</dbReference>
<dbReference type="AlphaFoldDB" id="A0A1J8QP68"/>